<keyword evidence="1" id="KW-0808">Transferase</keyword>
<dbReference type="GO" id="GO:0016308">
    <property type="term" value="F:1-phosphatidylinositol-4-phosphate 5-kinase activity"/>
    <property type="evidence" value="ECO:0007669"/>
    <property type="project" value="TreeGrafter"/>
</dbReference>
<dbReference type="Proteomes" id="UP000694522">
    <property type="component" value="Unplaced"/>
</dbReference>
<dbReference type="SMART" id="SM00330">
    <property type="entry name" value="PIPKc"/>
    <property type="match status" value="1"/>
</dbReference>
<keyword evidence="1" id="KW-0067">ATP-binding</keyword>
<keyword evidence="5" id="KW-1185">Reference proteome</keyword>
<dbReference type="InterPro" id="IPR027484">
    <property type="entry name" value="PInositol-4-P-5-kinase_N"/>
</dbReference>
<dbReference type="Gene3D" id="3.30.800.10">
    <property type="entry name" value="Phosphatidylinositol Phosphate Kinase II Beta"/>
    <property type="match status" value="2"/>
</dbReference>
<dbReference type="GO" id="GO:0046854">
    <property type="term" value="P:phosphatidylinositol phosphate biosynthetic process"/>
    <property type="evidence" value="ECO:0007669"/>
    <property type="project" value="TreeGrafter"/>
</dbReference>
<proteinExistence type="predicted"/>
<dbReference type="InterPro" id="IPR027483">
    <property type="entry name" value="PInositol-4-P-4/5-kinase_C_sf"/>
</dbReference>
<feature type="region of interest" description="Disordered" evidence="2">
    <location>
        <begin position="1"/>
        <end position="21"/>
    </location>
</feature>
<dbReference type="InterPro" id="IPR023610">
    <property type="entry name" value="PInositol-4/5-P-5/4-kinase"/>
</dbReference>
<accession>A0A8B9FNJ7</accession>
<feature type="compositionally biased region" description="Low complexity" evidence="2">
    <location>
        <begin position="266"/>
        <end position="280"/>
    </location>
</feature>
<reference evidence="4" key="1">
    <citation type="submission" date="2025-08" db="UniProtKB">
        <authorList>
            <consortium name="Ensembl"/>
        </authorList>
    </citation>
    <scope>IDENTIFICATION</scope>
</reference>
<dbReference type="PANTHER" id="PTHR23086">
    <property type="entry name" value="PHOSPHATIDYLINOSITOL-4-PHOSPHATE 5-KINASE"/>
    <property type="match status" value="1"/>
</dbReference>
<evidence type="ECO:0000256" key="1">
    <source>
        <dbReference type="PROSITE-ProRule" id="PRU00781"/>
    </source>
</evidence>
<name>A0A8B9FNJ7_9PSIT</name>
<feature type="domain" description="PIPK" evidence="3">
    <location>
        <begin position="1"/>
        <end position="344"/>
    </location>
</feature>
<protein>
    <submittedName>
        <fullName evidence="4">Phosphatidylinositol-4-phosphate 5-kinase type 1 beta</fullName>
    </submittedName>
</protein>
<keyword evidence="1" id="KW-0418">Kinase</keyword>
<dbReference type="InterPro" id="IPR002498">
    <property type="entry name" value="PInositol-4-P-4/5-kinase_core"/>
</dbReference>
<dbReference type="PROSITE" id="PS51455">
    <property type="entry name" value="PIPK"/>
    <property type="match status" value="1"/>
</dbReference>
<evidence type="ECO:0000313" key="4">
    <source>
        <dbReference type="Ensembl" id="ENSACOP00000012600.1"/>
    </source>
</evidence>
<dbReference type="SUPFAM" id="SSF56104">
    <property type="entry name" value="SAICAR synthase-like"/>
    <property type="match status" value="1"/>
</dbReference>
<evidence type="ECO:0000259" key="3">
    <source>
        <dbReference type="PROSITE" id="PS51455"/>
    </source>
</evidence>
<sequence>MSSVTENGDVTAGKPNEEKTYKKTASSAIKGAIQLGIGYTVGNLTSKPDRDVLMQDFYVVESVFLPSEGSNLTPAHHYPDFRFKTYAPLAFRYFRELFGIKPDDYLNLNQNPRTLLPKFYGLYCVQSGGINIRIVVMNNVLPRALKMHFTYDLKGSTYKRRASRKEREKSNPTFKDLDFLQDMHEGLYFDSETHSALMKTLQRDCRVLESFKIMDYSLLLGIHILNSNVKEKEGESSQSASDAKRPGGQKVLYSTAMESIQGPGKTGDSVTTGTTNTMGGIPAKSHKEEKLLLFMGIIDILQSYRLMKKLEHSWKALVYDGDTVSVHRPSFYADRFLKFMSTRVFKKVQALKSSPSKKRCNSIMALKATSQEIVCAVSQEWKDGKHGILAEGQSYASLDEEVLGSHHRPDLVPSTQSLFEATSLATTISSSSLNVDEHCQRNQPMLYCSSKSSLPSSSTFTLEDSAIYLTSEQSTLEMENDNASVLDVYL</sequence>
<dbReference type="Gene3D" id="3.30.810.10">
    <property type="entry name" value="2-Layer Sandwich"/>
    <property type="match status" value="1"/>
</dbReference>
<feature type="region of interest" description="Disordered" evidence="2">
    <location>
        <begin position="260"/>
        <end position="281"/>
    </location>
</feature>
<dbReference type="GO" id="GO:0005524">
    <property type="term" value="F:ATP binding"/>
    <property type="evidence" value="ECO:0007669"/>
    <property type="project" value="UniProtKB-UniRule"/>
</dbReference>
<organism evidence="4 5">
    <name type="scientific">Amazona collaria</name>
    <name type="common">yellow-billed parrot</name>
    <dbReference type="NCBI Taxonomy" id="241587"/>
    <lineage>
        <taxon>Eukaryota</taxon>
        <taxon>Metazoa</taxon>
        <taxon>Chordata</taxon>
        <taxon>Craniata</taxon>
        <taxon>Vertebrata</taxon>
        <taxon>Euteleostomi</taxon>
        <taxon>Archelosauria</taxon>
        <taxon>Archosauria</taxon>
        <taxon>Dinosauria</taxon>
        <taxon>Saurischia</taxon>
        <taxon>Theropoda</taxon>
        <taxon>Coelurosauria</taxon>
        <taxon>Aves</taxon>
        <taxon>Neognathae</taxon>
        <taxon>Neoaves</taxon>
        <taxon>Telluraves</taxon>
        <taxon>Australaves</taxon>
        <taxon>Psittaciformes</taxon>
        <taxon>Psittacidae</taxon>
        <taxon>Amazona</taxon>
    </lineage>
</organism>
<dbReference type="Ensembl" id="ENSACOT00000013045.1">
    <property type="protein sequence ID" value="ENSACOP00000012600.1"/>
    <property type="gene ID" value="ENSACOG00000008762.1"/>
</dbReference>
<evidence type="ECO:0000313" key="5">
    <source>
        <dbReference type="Proteomes" id="UP000694522"/>
    </source>
</evidence>
<dbReference type="AlphaFoldDB" id="A0A8B9FNJ7"/>
<reference evidence="4" key="2">
    <citation type="submission" date="2025-09" db="UniProtKB">
        <authorList>
            <consortium name="Ensembl"/>
        </authorList>
    </citation>
    <scope>IDENTIFICATION</scope>
</reference>
<dbReference type="GO" id="GO:0005886">
    <property type="term" value="C:plasma membrane"/>
    <property type="evidence" value="ECO:0007669"/>
    <property type="project" value="TreeGrafter"/>
</dbReference>
<keyword evidence="1" id="KW-0547">Nucleotide-binding</keyword>
<evidence type="ECO:0000256" key="2">
    <source>
        <dbReference type="SAM" id="MobiDB-lite"/>
    </source>
</evidence>
<dbReference type="Pfam" id="PF01504">
    <property type="entry name" value="PIP5K"/>
    <property type="match status" value="1"/>
</dbReference>
<dbReference type="PANTHER" id="PTHR23086:SF34">
    <property type="entry name" value="PHOSPHATIDYLINOSITOL 4-PHOSPHATE 5-KINASE TYPE-1 BETA"/>
    <property type="match status" value="1"/>
</dbReference>